<dbReference type="InterPro" id="IPR046341">
    <property type="entry name" value="SET_dom_sf"/>
</dbReference>
<feature type="domain" description="Post-SET" evidence="5">
    <location>
        <begin position="119"/>
        <end position="135"/>
    </location>
</feature>
<dbReference type="Pfam" id="PF00856">
    <property type="entry name" value="SET"/>
    <property type="match status" value="1"/>
</dbReference>
<dbReference type="SUPFAM" id="SSF82199">
    <property type="entry name" value="SET domain"/>
    <property type="match status" value="1"/>
</dbReference>
<organism evidence="6 7">
    <name type="scientific">Mycena albidolilacea</name>
    <dbReference type="NCBI Taxonomy" id="1033008"/>
    <lineage>
        <taxon>Eukaryota</taxon>
        <taxon>Fungi</taxon>
        <taxon>Dikarya</taxon>
        <taxon>Basidiomycota</taxon>
        <taxon>Agaricomycotina</taxon>
        <taxon>Agaricomycetes</taxon>
        <taxon>Agaricomycetidae</taxon>
        <taxon>Agaricales</taxon>
        <taxon>Marasmiineae</taxon>
        <taxon>Mycenaceae</taxon>
        <taxon>Mycena</taxon>
    </lineage>
</organism>
<feature type="domain" description="SET" evidence="4">
    <location>
        <begin position="1"/>
        <end position="111"/>
    </location>
</feature>
<proteinExistence type="predicted"/>
<evidence type="ECO:0000259" key="4">
    <source>
        <dbReference type="PROSITE" id="PS50280"/>
    </source>
</evidence>
<dbReference type="InterPro" id="IPR001214">
    <property type="entry name" value="SET_dom"/>
</dbReference>
<dbReference type="AlphaFoldDB" id="A0AAD7EZ31"/>
<dbReference type="Gene3D" id="2.170.270.10">
    <property type="entry name" value="SET domain"/>
    <property type="match status" value="1"/>
</dbReference>
<dbReference type="PANTHER" id="PTHR12350:SF19">
    <property type="entry name" value="SET DOMAIN-CONTAINING PROTEIN"/>
    <property type="match status" value="1"/>
</dbReference>
<dbReference type="PROSITE" id="PS50280">
    <property type="entry name" value="SET"/>
    <property type="match status" value="1"/>
</dbReference>
<dbReference type="InterPro" id="IPR053201">
    <property type="entry name" value="Flavunoidine_N-MTase"/>
</dbReference>
<dbReference type="PROSITE" id="PS50868">
    <property type="entry name" value="POST_SET"/>
    <property type="match status" value="1"/>
</dbReference>
<reference evidence="6" key="1">
    <citation type="submission" date="2023-03" db="EMBL/GenBank/DDBJ databases">
        <title>Massive genome expansion in bonnet fungi (Mycena s.s.) driven by repeated elements and novel gene families across ecological guilds.</title>
        <authorList>
            <consortium name="Lawrence Berkeley National Laboratory"/>
            <person name="Harder C.B."/>
            <person name="Miyauchi S."/>
            <person name="Viragh M."/>
            <person name="Kuo A."/>
            <person name="Thoen E."/>
            <person name="Andreopoulos B."/>
            <person name="Lu D."/>
            <person name="Skrede I."/>
            <person name="Drula E."/>
            <person name="Henrissat B."/>
            <person name="Morin E."/>
            <person name="Kohler A."/>
            <person name="Barry K."/>
            <person name="LaButti K."/>
            <person name="Morin E."/>
            <person name="Salamov A."/>
            <person name="Lipzen A."/>
            <person name="Mereny Z."/>
            <person name="Hegedus B."/>
            <person name="Baldrian P."/>
            <person name="Stursova M."/>
            <person name="Weitz H."/>
            <person name="Taylor A."/>
            <person name="Grigoriev I.V."/>
            <person name="Nagy L.G."/>
            <person name="Martin F."/>
            <person name="Kauserud H."/>
        </authorList>
    </citation>
    <scope>NUCLEOTIDE SEQUENCE</scope>
    <source>
        <strain evidence="6">CBHHK002</strain>
    </source>
</reference>
<name>A0AAD7EZ31_9AGAR</name>
<accession>A0AAD7EZ31</accession>
<dbReference type="EMBL" id="JARIHO010000009">
    <property type="protein sequence ID" value="KAJ7355577.1"/>
    <property type="molecule type" value="Genomic_DNA"/>
</dbReference>
<dbReference type="GO" id="GO:0008168">
    <property type="term" value="F:methyltransferase activity"/>
    <property type="evidence" value="ECO:0007669"/>
    <property type="project" value="UniProtKB-KW"/>
</dbReference>
<evidence type="ECO:0000256" key="1">
    <source>
        <dbReference type="ARBA" id="ARBA00022603"/>
    </source>
</evidence>
<comment type="caution">
    <text evidence="6">The sequence shown here is derived from an EMBL/GenBank/DDBJ whole genome shotgun (WGS) entry which is preliminary data.</text>
</comment>
<evidence type="ECO:0000256" key="3">
    <source>
        <dbReference type="ARBA" id="ARBA00022691"/>
    </source>
</evidence>
<dbReference type="GO" id="GO:0032259">
    <property type="term" value="P:methylation"/>
    <property type="evidence" value="ECO:0007669"/>
    <property type="project" value="UniProtKB-KW"/>
</dbReference>
<dbReference type="PANTHER" id="PTHR12350">
    <property type="entry name" value="HISTONE-LYSINE N-METHYLTRANSFERASE-RELATED"/>
    <property type="match status" value="1"/>
</dbReference>
<keyword evidence="3" id="KW-0949">S-adenosyl-L-methionine</keyword>
<keyword evidence="2" id="KW-0808">Transferase</keyword>
<evidence type="ECO:0000313" key="7">
    <source>
        <dbReference type="Proteomes" id="UP001218218"/>
    </source>
</evidence>
<evidence type="ECO:0000313" key="6">
    <source>
        <dbReference type="EMBL" id="KAJ7355577.1"/>
    </source>
</evidence>
<keyword evidence="7" id="KW-1185">Reference proteome</keyword>
<dbReference type="InterPro" id="IPR003616">
    <property type="entry name" value="Post-SET_dom"/>
</dbReference>
<protein>
    <recommendedName>
        <fullName evidence="8">Post-SET domain-containing protein</fullName>
    </recommendedName>
</protein>
<keyword evidence="1" id="KW-0489">Methyltransferase</keyword>
<gene>
    <name evidence="6" type="ORF">DFH08DRAFT_852857</name>
</gene>
<evidence type="ECO:0008006" key="8">
    <source>
        <dbReference type="Google" id="ProtNLM"/>
    </source>
</evidence>
<evidence type="ECO:0000259" key="5">
    <source>
        <dbReference type="PROSITE" id="PS50868"/>
    </source>
</evidence>
<sequence length="163" mass="18403">MSVSYSPSHPDFVVEFKSGEFASFLKTCRSFAQGETLTVLSNLTRCPKAYSSVQCGRGPEDNVELNSDFVFVNHSCEPNIVFDLSSADPSEWHVRTLKDIEVGSPVTFFYPSTEWDMDQAFDCRCGTKSCLGRIQGAKYLTVEELLRHGRWANPWIPELMESK</sequence>
<evidence type="ECO:0000256" key="2">
    <source>
        <dbReference type="ARBA" id="ARBA00022679"/>
    </source>
</evidence>
<dbReference type="Proteomes" id="UP001218218">
    <property type="component" value="Unassembled WGS sequence"/>
</dbReference>